<organism evidence="3 4">
    <name type="scientific">Ancylobacter rudongensis</name>
    <dbReference type="NCBI Taxonomy" id="177413"/>
    <lineage>
        <taxon>Bacteria</taxon>
        <taxon>Pseudomonadati</taxon>
        <taxon>Pseudomonadota</taxon>
        <taxon>Alphaproteobacteria</taxon>
        <taxon>Hyphomicrobiales</taxon>
        <taxon>Xanthobacteraceae</taxon>
        <taxon>Ancylobacter</taxon>
    </lineage>
</organism>
<protein>
    <submittedName>
        <fullName evidence="3">Asp-tRNAAsn/Glu-tRNAGln amidotransferase A subunit</fullName>
    </submittedName>
</protein>
<dbReference type="STRING" id="177413.SAMN05660859_0765"/>
<comment type="similarity">
    <text evidence="1">Belongs to the amidase family.</text>
</comment>
<dbReference type="SUPFAM" id="SSF75304">
    <property type="entry name" value="Amidase signature (AS) enzymes"/>
    <property type="match status" value="1"/>
</dbReference>
<dbReference type="InterPro" id="IPR000120">
    <property type="entry name" value="Amidase"/>
</dbReference>
<evidence type="ECO:0000256" key="1">
    <source>
        <dbReference type="ARBA" id="ARBA00009199"/>
    </source>
</evidence>
<evidence type="ECO:0000259" key="2">
    <source>
        <dbReference type="Pfam" id="PF01425"/>
    </source>
</evidence>
<dbReference type="AlphaFoldDB" id="A0A1G4PTJ6"/>
<dbReference type="Proteomes" id="UP000198889">
    <property type="component" value="Unassembled WGS sequence"/>
</dbReference>
<keyword evidence="4" id="KW-1185">Reference proteome</keyword>
<dbReference type="EMBL" id="FMTP01000001">
    <property type="protein sequence ID" value="SCW35567.1"/>
    <property type="molecule type" value="Genomic_DNA"/>
</dbReference>
<evidence type="ECO:0000313" key="3">
    <source>
        <dbReference type="EMBL" id="SCW35567.1"/>
    </source>
</evidence>
<gene>
    <name evidence="3" type="ORF">SAMN05660859_0765</name>
</gene>
<accession>A0A1G4PTJ6</accession>
<feature type="domain" description="Amidase" evidence="2">
    <location>
        <begin position="24"/>
        <end position="408"/>
    </location>
</feature>
<sequence>MTEMLSAAALAQAVHAGRLSPVDVAERCAEAIRAHEDEVRAFASLDLPGLLADAARPGLAATPLAGLPVGVKDILDTVDFPTERGSKLFAGYRPTTDAAIVRMAARAGGIIAGKLVTTEFAFMQPSVTRNPRRLTHTPGGSSAGSAAAVAAGMLPVTLGTQTGGSIIRPAAFCGVTGYKPSFKLLPVLGLKPFSWSLDTIGLFGAHVADVAFAAGALTGRDFALTDDMPAPRIAVVKTARAHLAATDAQAALDAAARAAEKAGASVTTLDLPEAVEAADEAHGVVQGYEASLAFADEWDRHRAALSTTLATYLEGAAALTPERYDAARRTARRGRHALADLYTDYDALLTFSVAGEAPEGHSSTGSPAFNRLWTLTGSPCLNITGLTGATGLPLGVQLVGRFGRDRELMQIGRFLERAICAA</sequence>
<dbReference type="Gene3D" id="3.90.1300.10">
    <property type="entry name" value="Amidase signature (AS) domain"/>
    <property type="match status" value="1"/>
</dbReference>
<dbReference type="PANTHER" id="PTHR11895:SF151">
    <property type="entry name" value="GLUTAMYL-TRNA(GLN) AMIDOTRANSFERASE SUBUNIT A"/>
    <property type="match status" value="1"/>
</dbReference>
<dbReference type="GO" id="GO:0016740">
    <property type="term" value="F:transferase activity"/>
    <property type="evidence" value="ECO:0007669"/>
    <property type="project" value="UniProtKB-KW"/>
</dbReference>
<dbReference type="RefSeq" id="WP_091436236.1">
    <property type="nucleotide sequence ID" value="NZ_FMTP01000001.1"/>
</dbReference>
<dbReference type="Pfam" id="PF01425">
    <property type="entry name" value="Amidase"/>
    <property type="match status" value="1"/>
</dbReference>
<evidence type="ECO:0000313" key="4">
    <source>
        <dbReference type="Proteomes" id="UP000198889"/>
    </source>
</evidence>
<dbReference type="InterPro" id="IPR023631">
    <property type="entry name" value="Amidase_dom"/>
</dbReference>
<dbReference type="PANTHER" id="PTHR11895">
    <property type="entry name" value="TRANSAMIDASE"/>
    <property type="match status" value="1"/>
</dbReference>
<reference evidence="4" key="1">
    <citation type="submission" date="2016-10" db="EMBL/GenBank/DDBJ databases">
        <authorList>
            <person name="Varghese N."/>
            <person name="Submissions S."/>
        </authorList>
    </citation>
    <scope>NUCLEOTIDE SEQUENCE [LARGE SCALE GENOMIC DNA]</scope>
    <source>
        <strain evidence="4">CGMCC 1.1761</strain>
    </source>
</reference>
<proteinExistence type="inferred from homology"/>
<name>A0A1G4PTJ6_9HYPH</name>
<keyword evidence="3" id="KW-0808">Transferase</keyword>
<dbReference type="InterPro" id="IPR036928">
    <property type="entry name" value="AS_sf"/>
</dbReference>